<dbReference type="KEGG" id="dov:DSCO28_57890"/>
<evidence type="ECO:0000313" key="3">
    <source>
        <dbReference type="EMBL" id="BBO85223.1"/>
    </source>
</evidence>
<dbReference type="GO" id="GO:0000271">
    <property type="term" value="P:polysaccharide biosynthetic process"/>
    <property type="evidence" value="ECO:0007669"/>
    <property type="project" value="TreeGrafter"/>
</dbReference>
<keyword evidence="3" id="KW-0808">Transferase</keyword>
<keyword evidence="2" id="KW-0663">Pyridoxal phosphate</keyword>
<reference evidence="3 4" key="1">
    <citation type="submission" date="2019-11" db="EMBL/GenBank/DDBJ databases">
        <title>Comparative genomics of hydrocarbon-degrading Desulfosarcina strains.</title>
        <authorList>
            <person name="Watanabe M."/>
            <person name="Kojima H."/>
            <person name="Fukui M."/>
        </authorList>
    </citation>
    <scope>NUCLEOTIDE SEQUENCE [LARGE SCALE GENOMIC DNA]</scope>
    <source>
        <strain evidence="3 4">28bB2T</strain>
    </source>
</reference>
<dbReference type="PANTHER" id="PTHR30244:SF34">
    <property type="entry name" value="DTDP-4-AMINO-4,6-DIDEOXYGALACTOSE TRANSAMINASE"/>
    <property type="match status" value="1"/>
</dbReference>
<keyword evidence="3" id="KW-0032">Aminotransferase</keyword>
<dbReference type="SUPFAM" id="SSF53383">
    <property type="entry name" value="PLP-dependent transferases"/>
    <property type="match status" value="1"/>
</dbReference>
<sequence>MSQASSKYRYQGAPPIHSYIVPYMKFCYSQEMIEAVERYMKEGEKLSFYRRGEECELFEKEFADFCGKKYAVSSNSGTASLHLSLLAAGIESGDEVMLTPHVAPAVGNAVLCAGAKPVFVDIDEETWTMDPSKIEEKITSNTKAIIPVHTYGHPADMDPIMETARKYNLLVIEDGTHAIGSKYKGNRLPLGGDRNIGIFGLTAKQLFLLGQCAGNSGGMLVTDNKELAEKVRSHKNCHSGEVIGYSYLMDDISATVGRIQLRHLEEYVEMQRNSAKILNERLKETPVQTPVEKEWAYHTYARYAIRAPERDALQEFLRQKGVDCIPLYPTPTHMLKLYRNLVGNKRGDFPVTEKQKKEELSLPEPKFRSEWDLNYVARKIAEFYA</sequence>
<evidence type="ECO:0000256" key="2">
    <source>
        <dbReference type="RuleBase" id="RU004508"/>
    </source>
</evidence>
<dbReference type="PIRSF" id="PIRSF000390">
    <property type="entry name" value="PLP_StrS"/>
    <property type="match status" value="1"/>
</dbReference>
<dbReference type="AlphaFoldDB" id="A0A5K7ZY78"/>
<evidence type="ECO:0000256" key="1">
    <source>
        <dbReference type="ARBA" id="ARBA00037999"/>
    </source>
</evidence>
<dbReference type="InterPro" id="IPR015422">
    <property type="entry name" value="PyrdxlP-dep_Trfase_small"/>
</dbReference>
<organism evidence="3 4">
    <name type="scientific">Desulfosarcina ovata subsp. sediminis</name>
    <dbReference type="NCBI Taxonomy" id="885957"/>
    <lineage>
        <taxon>Bacteria</taxon>
        <taxon>Pseudomonadati</taxon>
        <taxon>Thermodesulfobacteriota</taxon>
        <taxon>Desulfobacteria</taxon>
        <taxon>Desulfobacterales</taxon>
        <taxon>Desulfosarcinaceae</taxon>
        <taxon>Desulfosarcina</taxon>
    </lineage>
</organism>
<dbReference type="InterPro" id="IPR000653">
    <property type="entry name" value="DegT/StrS_aminotransferase"/>
</dbReference>
<dbReference type="Gene3D" id="3.90.1150.10">
    <property type="entry name" value="Aspartate Aminotransferase, domain 1"/>
    <property type="match status" value="1"/>
</dbReference>
<comment type="similarity">
    <text evidence="1 2">Belongs to the DegT/DnrJ/EryC1 family.</text>
</comment>
<dbReference type="InterPro" id="IPR015424">
    <property type="entry name" value="PyrdxlP-dep_Trfase"/>
</dbReference>
<name>A0A5K7ZY78_9BACT</name>
<evidence type="ECO:0000313" key="4">
    <source>
        <dbReference type="Proteomes" id="UP000425960"/>
    </source>
</evidence>
<accession>A0A5K7ZY78</accession>
<dbReference type="Gene3D" id="3.40.640.10">
    <property type="entry name" value="Type I PLP-dependent aspartate aminotransferase-like (Major domain)"/>
    <property type="match status" value="1"/>
</dbReference>
<gene>
    <name evidence="3" type="ORF">DSCO28_57890</name>
</gene>
<dbReference type="Pfam" id="PF01041">
    <property type="entry name" value="DegT_DnrJ_EryC1"/>
    <property type="match status" value="1"/>
</dbReference>
<dbReference type="CDD" id="cd00616">
    <property type="entry name" value="AHBA_syn"/>
    <property type="match status" value="1"/>
</dbReference>
<dbReference type="EMBL" id="AP021876">
    <property type="protein sequence ID" value="BBO85223.1"/>
    <property type="molecule type" value="Genomic_DNA"/>
</dbReference>
<dbReference type="InterPro" id="IPR015421">
    <property type="entry name" value="PyrdxlP-dep_Trfase_major"/>
</dbReference>
<protein>
    <submittedName>
        <fullName evidence="3">Glutamine--scyllo-inositol aminotransferase</fullName>
    </submittedName>
</protein>
<proteinExistence type="inferred from homology"/>
<dbReference type="GO" id="GO:0008483">
    <property type="term" value="F:transaminase activity"/>
    <property type="evidence" value="ECO:0007669"/>
    <property type="project" value="UniProtKB-KW"/>
</dbReference>
<dbReference type="RefSeq" id="WP_155324897.1">
    <property type="nucleotide sequence ID" value="NZ_AP021876.1"/>
</dbReference>
<dbReference type="GO" id="GO:0030170">
    <property type="term" value="F:pyridoxal phosphate binding"/>
    <property type="evidence" value="ECO:0007669"/>
    <property type="project" value="TreeGrafter"/>
</dbReference>
<dbReference type="Proteomes" id="UP000425960">
    <property type="component" value="Chromosome"/>
</dbReference>
<dbReference type="PANTHER" id="PTHR30244">
    <property type="entry name" value="TRANSAMINASE"/>
    <property type="match status" value="1"/>
</dbReference>